<evidence type="ECO:0000256" key="1">
    <source>
        <dbReference type="SAM" id="MobiDB-lite"/>
    </source>
</evidence>
<sequence>MLSWLSFFWFWHWDAWMQEWASGAPHEDALPPSCGIDRRHESMRSAGCTPGCCGQSGRPRTQTVGLWPTGIGSSRRGRACRGPGVGLRSAASGRPAQNMARTATMSEWLGTSGHRRTEDVRCA</sequence>
<dbReference type="EMBL" id="ML010447">
    <property type="protein sequence ID" value="RKO96050.1"/>
    <property type="molecule type" value="Genomic_DNA"/>
</dbReference>
<evidence type="ECO:0008006" key="5">
    <source>
        <dbReference type="Google" id="ProtNLM"/>
    </source>
</evidence>
<keyword evidence="2" id="KW-0732">Signal</keyword>
<name>A0A4P9WX97_9FUNG</name>
<evidence type="ECO:0000256" key="2">
    <source>
        <dbReference type="SAM" id="SignalP"/>
    </source>
</evidence>
<reference evidence="4" key="1">
    <citation type="journal article" date="2018" name="Nat. Microbiol.">
        <title>Leveraging single-cell genomics to expand the fungal tree of life.</title>
        <authorList>
            <person name="Ahrendt S.R."/>
            <person name="Quandt C.A."/>
            <person name="Ciobanu D."/>
            <person name="Clum A."/>
            <person name="Salamov A."/>
            <person name="Andreopoulos B."/>
            <person name="Cheng J.F."/>
            <person name="Woyke T."/>
            <person name="Pelin A."/>
            <person name="Henrissat B."/>
            <person name="Reynolds N.K."/>
            <person name="Benny G.L."/>
            <person name="Smith M.E."/>
            <person name="James T.Y."/>
            <person name="Grigoriev I.V."/>
        </authorList>
    </citation>
    <scope>NUCLEOTIDE SEQUENCE [LARGE SCALE GENOMIC DNA]</scope>
    <source>
        <strain evidence="4">ATCC 52028</strain>
    </source>
</reference>
<feature type="signal peptide" evidence="2">
    <location>
        <begin position="1"/>
        <end position="23"/>
    </location>
</feature>
<gene>
    <name evidence="3" type="ORF">CAUPRSCDRAFT_12249</name>
</gene>
<organism evidence="3 4">
    <name type="scientific">Caulochytrium protostelioides</name>
    <dbReference type="NCBI Taxonomy" id="1555241"/>
    <lineage>
        <taxon>Eukaryota</taxon>
        <taxon>Fungi</taxon>
        <taxon>Fungi incertae sedis</taxon>
        <taxon>Chytridiomycota</taxon>
        <taxon>Chytridiomycota incertae sedis</taxon>
        <taxon>Chytridiomycetes</taxon>
        <taxon>Caulochytriales</taxon>
        <taxon>Caulochytriaceae</taxon>
        <taxon>Caulochytrium</taxon>
    </lineage>
</organism>
<protein>
    <recommendedName>
        <fullName evidence="5">Secreted protein</fullName>
    </recommendedName>
</protein>
<feature type="region of interest" description="Disordered" evidence="1">
    <location>
        <begin position="74"/>
        <end position="99"/>
    </location>
</feature>
<evidence type="ECO:0000313" key="4">
    <source>
        <dbReference type="Proteomes" id="UP000268535"/>
    </source>
</evidence>
<proteinExistence type="predicted"/>
<accession>A0A4P9WX97</accession>
<dbReference type="AlphaFoldDB" id="A0A4P9WX97"/>
<dbReference type="Proteomes" id="UP000268535">
    <property type="component" value="Unassembled WGS sequence"/>
</dbReference>
<evidence type="ECO:0000313" key="3">
    <source>
        <dbReference type="EMBL" id="RKO96050.1"/>
    </source>
</evidence>
<feature type="chain" id="PRO_5020395544" description="Secreted protein" evidence="2">
    <location>
        <begin position="24"/>
        <end position="123"/>
    </location>
</feature>